<dbReference type="EMBL" id="LBHC01000001">
    <property type="protein sequence ID" value="KLE33350.1"/>
    <property type="molecule type" value="Genomic_DNA"/>
</dbReference>
<protein>
    <submittedName>
        <fullName evidence="1">Uncharacterized protein</fullName>
    </submittedName>
</protein>
<accession>A0A0G9MRL3</accession>
<evidence type="ECO:0000313" key="2">
    <source>
        <dbReference type="Proteomes" id="UP000053070"/>
    </source>
</evidence>
<evidence type="ECO:0000313" key="1">
    <source>
        <dbReference type="EMBL" id="KLE33350.1"/>
    </source>
</evidence>
<dbReference type="PATRIC" id="fig|502682.8.peg.1081"/>
<sequence>MKEQPITSDQGDEAYWSGEIVVSEYFSHAVHADDSVALMLSSPRVGERFKQVARDYPSLMRMGSIQRAGRFLIEPVLTDIRNRPEDARGAAYDRRLAIALSLLSHIAADSYFKPVYREIATEYYDNEYRHSPSDMRIMQDTALWHLRREMPLAQNDPKYDPLVFEHALRFTSQQSAEQARHLEHMFGGLIVQQLLQLHELYPEGADAGRMLRGYIIALDPIYIDTARYADLSAQPYLNHAQRYLIEPRFYDPADPFIALSVDVQNGADPDPDRLQEAMSTDPATLSQWGTSLRFAVEFFESAQRYVDGEIALGEFTSSLELED</sequence>
<comment type="caution">
    <text evidence="1">The sequence shown here is derived from an EMBL/GenBank/DDBJ whole genome shotgun (WGS) entry which is preliminary data.</text>
</comment>
<dbReference type="RefSeq" id="WP_047006198.1">
    <property type="nucleotide sequence ID" value="NZ_LBHC01000001.1"/>
</dbReference>
<name>A0A0G9MRL3_9SPHN</name>
<dbReference type="STRING" id="502682.BMF35_a0056"/>
<reference evidence="1 2" key="1">
    <citation type="submission" date="2015-04" db="EMBL/GenBank/DDBJ databases">
        <title>The draft genome sequence of Erythrobacr gangjinensis K7-2.</title>
        <authorList>
            <person name="Zhuang L."/>
            <person name="Liu Y."/>
            <person name="Shao Z."/>
        </authorList>
    </citation>
    <scope>NUCLEOTIDE SEQUENCE [LARGE SCALE GENOMIC DNA]</scope>
    <source>
        <strain evidence="1 2">K7-2</strain>
    </source>
</reference>
<organism evidence="1 2">
    <name type="scientific">Aurantiacibacter gangjinensis</name>
    <dbReference type="NCBI Taxonomy" id="502682"/>
    <lineage>
        <taxon>Bacteria</taxon>
        <taxon>Pseudomonadati</taxon>
        <taxon>Pseudomonadota</taxon>
        <taxon>Alphaproteobacteria</taxon>
        <taxon>Sphingomonadales</taxon>
        <taxon>Erythrobacteraceae</taxon>
        <taxon>Aurantiacibacter</taxon>
    </lineage>
</organism>
<dbReference type="OrthoDB" id="980873at2"/>
<keyword evidence="2" id="KW-1185">Reference proteome</keyword>
<proteinExistence type="predicted"/>
<dbReference type="Proteomes" id="UP000053070">
    <property type="component" value="Unassembled WGS sequence"/>
</dbReference>
<gene>
    <name evidence="1" type="ORF">AAW01_05280</name>
</gene>
<dbReference type="AlphaFoldDB" id="A0A0G9MRL3"/>